<keyword evidence="4" id="KW-0862">Zinc</keyword>
<dbReference type="GO" id="GO:0008892">
    <property type="term" value="F:guanine deaminase activity"/>
    <property type="evidence" value="ECO:0007669"/>
    <property type="project" value="TreeGrafter"/>
</dbReference>
<dbReference type="InterPro" id="IPR011059">
    <property type="entry name" value="Metal-dep_hydrolase_composite"/>
</dbReference>
<name>A0A4D9CQY8_9STRA</name>
<comment type="cofactor">
    <cofactor evidence="1">
        <name>Zn(2+)</name>
        <dbReference type="ChEBI" id="CHEBI:29105"/>
    </cofactor>
</comment>
<evidence type="ECO:0000256" key="5">
    <source>
        <dbReference type="SAM" id="MobiDB-lite"/>
    </source>
</evidence>
<evidence type="ECO:0000259" key="6">
    <source>
        <dbReference type="Pfam" id="PF01979"/>
    </source>
</evidence>
<feature type="compositionally biased region" description="Basic and acidic residues" evidence="5">
    <location>
        <begin position="429"/>
        <end position="444"/>
    </location>
</feature>
<sequence length="563" mass="60076">MPVAAAAAAAGAHVLYRGIMVQPIRDTIKKRGSVKVLGRAALGVDGVGRICYFKEDEEEKDEEEGNEEDTTPKRVEAQGEEARSAALASSHLVSCQPPPPSLRIVTLPPSHFLLPGLIDTHLHAPQFGYTGTATHLPLLEWLNRYTFPSEARLASDLSYAQSLYRSLLDTVVGQGTTTALYFASKDLAPTKLLVDLIHAKGQRGFVGKVNMDRHAPEDYCEASASASLAATEAFLDYVLDVVASPLVRPVLTPRFLPTCSDALLQGLGALARKYAGREGGREGGRDGGREGGRGGATPGLHIQSHISESADQVAFNHRLAVHHQGESRDLPVFERCGLLTPLTVLAHGIHLSPSELALLARRGAGLAHCPLSNFFFGNGVLPVRKVLEAGVKVGLGTDVAGGYSSSMLSAIRSCVLASRALEDGVEEWRHGEEEVEREGKKEGGKQGGEQWCKEGREGMRIDWKEALWLATMGGAECLGLEEEVGSWAVGKAFDAVRVDVKKGGAVVVLEGGGDSAEDLVEKWVNNGDDRHVLEVYVVGREIKHGGWEGGGGGAGKGRSQTQK</sequence>
<dbReference type="InterPro" id="IPR032466">
    <property type="entry name" value="Metal_Hydrolase"/>
</dbReference>
<dbReference type="SUPFAM" id="SSF51556">
    <property type="entry name" value="Metallo-dependent hydrolases"/>
    <property type="match status" value="1"/>
</dbReference>
<protein>
    <recommendedName>
        <fullName evidence="6">Amidohydrolase-related domain-containing protein</fullName>
    </recommendedName>
</protein>
<organism evidence="7 8">
    <name type="scientific">Nannochloropsis salina CCMP1776</name>
    <dbReference type="NCBI Taxonomy" id="1027361"/>
    <lineage>
        <taxon>Eukaryota</taxon>
        <taxon>Sar</taxon>
        <taxon>Stramenopiles</taxon>
        <taxon>Ochrophyta</taxon>
        <taxon>Eustigmatophyceae</taxon>
        <taxon>Eustigmatales</taxon>
        <taxon>Monodopsidaceae</taxon>
        <taxon>Microchloropsis</taxon>
        <taxon>Microchloropsis salina</taxon>
    </lineage>
</organism>
<evidence type="ECO:0000313" key="7">
    <source>
        <dbReference type="EMBL" id="TFJ80934.1"/>
    </source>
</evidence>
<dbReference type="PANTHER" id="PTHR11271:SF6">
    <property type="entry name" value="GUANINE DEAMINASE"/>
    <property type="match status" value="1"/>
</dbReference>
<feature type="region of interest" description="Disordered" evidence="5">
    <location>
        <begin position="55"/>
        <end position="81"/>
    </location>
</feature>
<feature type="domain" description="Amidohydrolase-related" evidence="6">
    <location>
        <begin position="300"/>
        <end position="423"/>
    </location>
</feature>
<reference evidence="7 8" key="1">
    <citation type="submission" date="2019-01" db="EMBL/GenBank/DDBJ databases">
        <title>Nuclear Genome Assembly of the Microalgal Biofuel strain Nannochloropsis salina CCMP1776.</title>
        <authorList>
            <person name="Hovde B."/>
        </authorList>
    </citation>
    <scope>NUCLEOTIDE SEQUENCE [LARGE SCALE GENOMIC DNA]</scope>
    <source>
        <strain evidence="7 8">CCMP1776</strain>
    </source>
</reference>
<evidence type="ECO:0000256" key="3">
    <source>
        <dbReference type="ARBA" id="ARBA00022801"/>
    </source>
</evidence>
<evidence type="ECO:0000256" key="2">
    <source>
        <dbReference type="ARBA" id="ARBA00022723"/>
    </source>
</evidence>
<dbReference type="GO" id="GO:0008270">
    <property type="term" value="F:zinc ion binding"/>
    <property type="evidence" value="ECO:0007669"/>
    <property type="project" value="TreeGrafter"/>
</dbReference>
<feature type="compositionally biased region" description="Basic and acidic residues" evidence="5">
    <location>
        <begin position="277"/>
        <end position="292"/>
    </location>
</feature>
<dbReference type="EMBL" id="SDOX01000145">
    <property type="protein sequence ID" value="TFJ80934.1"/>
    <property type="molecule type" value="Genomic_DNA"/>
</dbReference>
<dbReference type="InterPro" id="IPR006680">
    <property type="entry name" value="Amidohydro-rel"/>
</dbReference>
<dbReference type="GO" id="GO:0005829">
    <property type="term" value="C:cytosol"/>
    <property type="evidence" value="ECO:0007669"/>
    <property type="project" value="TreeGrafter"/>
</dbReference>
<gene>
    <name evidence="7" type="ORF">NSK_007577</name>
</gene>
<dbReference type="Gene3D" id="2.30.40.10">
    <property type="entry name" value="Urease, subunit C, domain 1"/>
    <property type="match status" value="1"/>
</dbReference>
<dbReference type="GO" id="GO:0006147">
    <property type="term" value="P:guanine catabolic process"/>
    <property type="evidence" value="ECO:0007669"/>
    <property type="project" value="UniProtKB-UniPathway"/>
</dbReference>
<keyword evidence="8" id="KW-1185">Reference proteome</keyword>
<dbReference type="InterPro" id="IPR051607">
    <property type="entry name" value="Metallo-dep_hydrolases"/>
</dbReference>
<feature type="domain" description="Amidohydrolase-related" evidence="6">
    <location>
        <begin position="457"/>
        <end position="540"/>
    </location>
</feature>
<feature type="compositionally biased region" description="Acidic residues" evidence="5">
    <location>
        <begin position="55"/>
        <end position="69"/>
    </location>
</feature>
<proteinExistence type="predicted"/>
<evidence type="ECO:0000256" key="4">
    <source>
        <dbReference type="ARBA" id="ARBA00022833"/>
    </source>
</evidence>
<feature type="region of interest" description="Disordered" evidence="5">
    <location>
        <begin position="429"/>
        <end position="451"/>
    </location>
</feature>
<dbReference type="Proteomes" id="UP000355283">
    <property type="component" value="Unassembled WGS sequence"/>
</dbReference>
<dbReference type="Gene3D" id="3.20.20.140">
    <property type="entry name" value="Metal-dependent hydrolases"/>
    <property type="match status" value="1"/>
</dbReference>
<evidence type="ECO:0000256" key="1">
    <source>
        <dbReference type="ARBA" id="ARBA00001947"/>
    </source>
</evidence>
<dbReference type="OrthoDB" id="194468at2759"/>
<keyword evidence="2" id="KW-0479">Metal-binding</keyword>
<feature type="region of interest" description="Disordered" evidence="5">
    <location>
        <begin position="277"/>
        <end position="301"/>
    </location>
</feature>
<accession>A0A4D9CQY8</accession>
<dbReference type="Pfam" id="PF01979">
    <property type="entry name" value="Amidohydro_1"/>
    <property type="match status" value="3"/>
</dbReference>
<feature type="domain" description="Amidohydrolase-related" evidence="6">
    <location>
        <begin position="112"/>
        <end position="274"/>
    </location>
</feature>
<keyword evidence="3" id="KW-0378">Hydrolase</keyword>
<comment type="caution">
    <text evidence="7">The sequence shown here is derived from an EMBL/GenBank/DDBJ whole genome shotgun (WGS) entry which is preliminary data.</text>
</comment>
<evidence type="ECO:0000313" key="8">
    <source>
        <dbReference type="Proteomes" id="UP000355283"/>
    </source>
</evidence>
<dbReference type="UniPathway" id="UPA00603">
    <property type="reaction ID" value="UER00660"/>
</dbReference>
<dbReference type="SUPFAM" id="SSF51338">
    <property type="entry name" value="Composite domain of metallo-dependent hydrolases"/>
    <property type="match status" value="1"/>
</dbReference>
<dbReference type="AlphaFoldDB" id="A0A4D9CQY8"/>
<feature type="compositionally biased region" description="Basic and acidic residues" evidence="5">
    <location>
        <begin position="70"/>
        <end position="81"/>
    </location>
</feature>
<dbReference type="PANTHER" id="PTHR11271">
    <property type="entry name" value="GUANINE DEAMINASE"/>
    <property type="match status" value="1"/>
</dbReference>